<gene>
    <name evidence="1" type="ORF">SAMN05660413_02664</name>
</gene>
<dbReference type="Proteomes" id="UP000199153">
    <property type="component" value="Unassembled WGS sequence"/>
</dbReference>
<protein>
    <submittedName>
        <fullName evidence="1">Uncharacterized protein</fullName>
    </submittedName>
</protein>
<evidence type="ECO:0000313" key="1">
    <source>
        <dbReference type="EMBL" id="SFN80739.1"/>
    </source>
</evidence>
<accession>A0A1I5C167</accession>
<keyword evidence="2" id="KW-1185">Reference proteome</keyword>
<reference evidence="1 2" key="1">
    <citation type="submission" date="2016-10" db="EMBL/GenBank/DDBJ databases">
        <authorList>
            <person name="de Groot N.N."/>
        </authorList>
    </citation>
    <scope>NUCLEOTIDE SEQUENCE [LARGE SCALE GENOMIC DNA]</scope>
    <source>
        <strain evidence="1 2">DSM 17794</strain>
    </source>
</reference>
<dbReference type="RefSeq" id="WP_093410554.1">
    <property type="nucleotide sequence ID" value="NZ_FOVL01000018.1"/>
</dbReference>
<name>A0A1I5C167_9FLAO</name>
<evidence type="ECO:0000313" key="2">
    <source>
        <dbReference type="Proteomes" id="UP000199153"/>
    </source>
</evidence>
<dbReference type="STRING" id="287099.SAMN05660413_02664"/>
<dbReference type="OrthoDB" id="1448333at2"/>
<dbReference type="AlphaFoldDB" id="A0A1I5C167"/>
<sequence length="78" mass="9323">MEGSEKKPNLVKAFTARFSFRESCDFLLDYNGFMLSDDDKSGEGKFIRISFNSRRRRKRKESFKCRYKMMTNCDRSLN</sequence>
<organism evidence="1 2">
    <name type="scientific">Salegentibacter flavus</name>
    <dbReference type="NCBI Taxonomy" id="287099"/>
    <lineage>
        <taxon>Bacteria</taxon>
        <taxon>Pseudomonadati</taxon>
        <taxon>Bacteroidota</taxon>
        <taxon>Flavobacteriia</taxon>
        <taxon>Flavobacteriales</taxon>
        <taxon>Flavobacteriaceae</taxon>
        <taxon>Salegentibacter</taxon>
    </lineage>
</organism>
<dbReference type="EMBL" id="FOVL01000018">
    <property type="protein sequence ID" value="SFN80739.1"/>
    <property type="molecule type" value="Genomic_DNA"/>
</dbReference>
<proteinExistence type="predicted"/>